<dbReference type="PANTHER" id="PTHR14226">
    <property type="entry name" value="NEUROPATHY TARGET ESTERASE/SWISS CHEESE D.MELANOGASTER"/>
    <property type="match status" value="1"/>
</dbReference>
<evidence type="ECO:0000256" key="1">
    <source>
        <dbReference type="ARBA" id="ARBA00022801"/>
    </source>
</evidence>
<evidence type="ECO:0000256" key="2">
    <source>
        <dbReference type="ARBA" id="ARBA00022963"/>
    </source>
</evidence>
<keyword evidence="5" id="KW-0472">Membrane</keyword>
<dbReference type="GO" id="GO:0016787">
    <property type="term" value="F:hydrolase activity"/>
    <property type="evidence" value="ECO:0007669"/>
    <property type="project" value="UniProtKB-UniRule"/>
</dbReference>
<accession>A0A0G1RIQ1</accession>
<name>A0A0G1RIQ1_9BACT</name>
<evidence type="ECO:0000313" key="8">
    <source>
        <dbReference type="Proteomes" id="UP000034607"/>
    </source>
</evidence>
<gene>
    <name evidence="7" type="ORF">UX78_C0001G0005</name>
</gene>
<dbReference type="PROSITE" id="PS51635">
    <property type="entry name" value="PNPLA"/>
    <property type="match status" value="1"/>
</dbReference>
<dbReference type="Pfam" id="PF01734">
    <property type="entry name" value="Patatin"/>
    <property type="match status" value="1"/>
</dbReference>
<feature type="active site" description="Nucleophile" evidence="4">
    <location>
        <position position="72"/>
    </location>
</feature>
<comment type="caution">
    <text evidence="7">The sequence shown here is derived from an EMBL/GenBank/DDBJ whole genome shotgun (WGS) entry which is preliminary data.</text>
</comment>
<evidence type="ECO:0000256" key="4">
    <source>
        <dbReference type="PROSITE-ProRule" id="PRU01161"/>
    </source>
</evidence>
<comment type="caution">
    <text evidence="4">Lacks conserved residue(s) required for the propagation of feature annotation.</text>
</comment>
<keyword evidence="3 4" id="KW-0443">Lipid metabolism</keyword>
<dbReference type="InterPro" id="IPR050301">
    <property type="entry name" value="NTE"/>
</dbReference>
<feature type="active site" description="Proton acceptor" evidence="4">
    <location>
        <position position="199"/>
    </location>
</feature>
<dbReference type="EMBL" id="LCNM01000001">
    <property type="protein sequence ID" value="KKU56952.1"/>
    <property type="molecule type" value="Genomic_DNA"/>
</dbReference>
<protein>
    <submittedName>
        <fullName evidence="7">Patatin</fullName>
    </submittedName>
</protein>
<dbReference type="AlphaFoldDB" id="A0A0G1RIQ1"/>
<keyword evidence="5" id="KW-0812">Transmembrane</keyword>
<evidence type="ECO:0000256" key="5">
    <source>
        <dbReference type="SAM" id="Phobius"/>
    </source>
</evidence>
<sequence length="307" mass="32981">MPERDQFPPNSLLSELKIPDHLPEALRRVHSKGREAVVLAFSGGGALATVLIGVVGAFLEAGIPIDAVVGTSAGAIGAAIAAYVHSLPAWLEAKAQGESINWPQIAEFAYFAGGIFSFVKLARYINTQVSGIRRKNPKSYQPTPHVITTTDANLNTLLKNDPRLFYDLPQEFLGTVVQASCSVRFVIAPARVGSYLLWDGGVGPAREPVAVARAIAGEALVVSVLLTGNPARESPPEFRIGPGTRGKTFLGQAVFHPDNVFEGYLLGTQAVDQILALMAAREIRPSFRSGFYAPGQLLPYFSQRQIF</sequence>
<feature type="transmembrane region" description="Helical" evidence="5">
    <location>
        <begin position="65"/>
        <end position="84"/>
    </location>
</feature>
<keyword evidence="2 4" id="KW-0442">Lipid degradation</keyword>
<reference evidence="7 8" key="1">
    <citation type="journal article" date="2015" name="Nature">
        <title>rRNA introns, odd ribosomes, and small enigmatic genomes across a large radiation of phyla.</title>
        <authorList>
            <person name="Brown C.T."/>
            <person name="Hug L.A."/>
            <person name="Thomas B.C."/>
            <person name="Sharon I."/>
            <person name="Castelle C.J."/>
            <person name="Singh A."/>
            <person name="Wilkins M.J."/>
            <person name="Williams K.H."/>
            <person name="Banfield J.F."/>
        </authorList>
    </citation>
    <scope>NUCLEOTIDE SEQUENCE [LARGE SCALE GENOMIC DNA]</scope>
</reference>
<feature type="domain" description="PNPLA" evidence="6">
    <location>
        <begin position="39"/>
        <end position="213"/>
    </location>
</feature>
<dbReference type="GO" id="GO:0016042">
    <property type="term" value="P:lipid catabolic process"/>
    <property type="evidence" value="ECO:0007669"/>
    <property type="project" value="UniProtKB-UniRule"/>
</dbReference>
<proteinExistence type="predicted"/>
<keyword evidence="1 4" id="KW-0378">Hydrolase</keyword>
<feature type="transmembrane region" description="Helical" evidence="5">
    <location>
        <begin position="36"/>
        <end position="59"/>
    </location>
</feature>
<feature type="short sequence motif" description="GXSXG" evidence="4">
    <location>
        <begin position="70"/>
        <end position="74"/>
    </location>
</feature>
<organism evidence="7 8">
    <name type="scientific">Candidatus Amesbacteria bacterium GW2011_GWA2_47_11</name>
    <dbReference type="NCBI Taxonomy" id="1618357"/>
    <lineage>
        <taxon>Bacteria</taxon>
        <taxon>Candidatus Amesiibacteriota</taxon>
    </lineage>
</organism>
<dbReference type="SUPFAM" id="SSF52151">
    <property type="entry name" value="FabD/lysophospholipase-like"/>
    <property type="match status" value="1"/>
</dbReference>
<evidence type="ECO:0000256" key="3">
    <source>
        <dbReference type="ARBA" id="ARBA00023098"/>
    </source>
</evidence>
<keyword evidence="5" id="KW-1133">Transmembrane helix</keyword>
<dbReference type="PANTHER" id="PTHR14226:SF29">
    <property type="entry name" value="NEUROPATHY TARGET ESTERASE SWS"/>
    <property type="match status" value="1"/>
</dbReference>
<evidence type="ECO:0000259" key="6">
    <source>
        <dbReference type="PROSITE" id="PS51635"/>
    </source>
</evidence>
<dbReference type="Proteomes" id="UP000034607">
    <property type="component" value="Unassembled WGS sequence"/>
</dbReference>
<evidence type="ECO:0000313" key="7">
    <source>
        <dbReference type="EMBL" id="KKU56952.1"/>
    </source>
</evidence>
<dbReference type="Gene3D" id="3.40.1090.10">
    <property type="entry name" value="Cytosolic phospholipase A2 catalytic domain"/>
    <property type="match status" value="1"/>
</dbReference>
<feature type="short sequence motif" description="DGA/G" evidence="4">
    <location>
        <begin position="199"/>
        <end position="201"/>
    </location>
</feature>
<dbReference type="InterPro" id="IPR016035">
    <property type="entry name" value="Acyl_Trfase/lysoPLipase"/>
</dbReference>
<dbReference type="InterPro" id="IPR002641">
    <property type="entry name" value="PNPLA_dom"/>
</dbReference>